<keyword evidence="2" id="KW-1185">Reference proteome</keyword>
<evidence type="ECO:0000313" key="2">
    <source>
        <dbReference type="Proteomes" id="UP000219374"/>
    </source>
</evidence>
<accession>A0A286DDK1</accession>
<sequence length="92" mass="10276">MADIIHDYFQPGWRTQQLACVCGWHGASGDMAMELHDEVTDYACPRCENLLLIVSHPSLEQVRHAAGAGNEEARQQLAIVEEALRQHRPPQG</sequence>
<name>A0A286DDK1_9GAMM</name>
<reference evidence="1 2" key="1">
    <citation type="submission" date="2017-09" db="EMBL/GenBank/DDBJ databases">
        <authorList>
            <person name="Ehlers B."/>
            <person name="Leendertz F.H."/>
        </authorList>
    </citation>
    <scope>NUCLEOTIDE SEQUENCE [LARGE SCALE GENOMIC DNA]</scope>
    <source>
        <strain evidence="1 2">CGMCC 1.10978</strain>
    </source>
</reference>
<organism evidence="1 2">
    <name type="scientific">Pseudoxanthomonas wuyuanensis</name>
    <dbReference type="NCBI Taxonomy" id="1073196"/>
    <lineage>
        <taxon>Bacteria</taxon>
        <taxon>Pseudomonadati</taxon>
        <taxon>Pseudomonadota</taxon>
        <taxon>Gammaproteobacteria</taxon>
        <taxon>Lysobacterales</taxon>
        <taxon>Lysobacteraceae</taxon>
        <taxon>Pseudoxanthomonas</taxon>
    </lineage>
</organism>
<dbReference type="EMBL" id="OCND01000010">
    <property type="protein sequence ID" value="SOD56721.1"/>
    <property type="molecule type" value="Genomic_DNA"/>
</dbReference>
<dbReference type="AlphaFoldDB" id="A0A286DDK1"/>
<evidence type="ECO:0000313" key="1">
    <source>
        <dbReference type="EMBL" id="SOD56721.1"/>
    </source>
</evidence>
<dbReference type="RefSeq" id="WP_097123257.1">
    <property type="nucleotide sequence ID" value="NZ_OCND01000010.1"/>
</dbReference>
<dbReference type="Proteomes" id="UP000219374">
    <property type="component" value="Unassembled WGS sequence"/>
</dbReference>
<protein>
    <submittedName>
        <fullName evidence="1">Uncharacterized protein</fullName>
    </submittedName>
</protein>
<dbReference type="OrthoDB" id="5244086at2"/>
<gene>
    <name evidence="1" type="ORF">SAMN06296416_110132</name>
</gene>
<proteinExistence type="predicted"/>